<feature type="domain" description="HTH LytTR-type" evidence="2">
    <location>
        <begin position="173"/>
        <end position="256"/>
    </location>
</feature>
<protein>
    <recommendedName>
        <fullName evidence="2">HTH LytTR-type domain-containing protein</fullName>
    </recommendedName>
</protein>
<feature type="transmembrane region" description="Helical" evidence="1">
    <location>
        <begin position="18"/>
        <end position="40"/>
    </location>
</feature>
<reference evidence="3" key="1">
    <citation type="journal article" date="2014" name="Int. J. Syst. Evol. Microbiol.">
        <title>Complete genome sequence of Corynebacterium casei LMG S-19264T (=DSM 44701T), isolated from a smear-ripened cheese.</title>
        <authorList>
            <consortium name="US DOE Joint Genome Institute (JGI-PGF)"/>
            <person name="Walter F."/>
            <person name="Albersmeier A."/>
            <person name="Kalinowski J."/>
            <person name="Ruckert C."/>
        </authorList>
    </citation>
    <scope>NUCLEOTIDE SEQUENCE</scope>
    <source>
        <strain evidence="3">KCTC 23714</strain>
    </source>
</reference>
<sequence length="261" mass="28367">MAGFLTVLRADLKSPVPLIAWVVLSLIIGISGPFGSYVALQPGPRLLYWFIFVGVGILVGMVIRAVVHGLWGLRDFQRGAFLVALLATVVLTPPLYFLADAVFDHARASTPSMADMATFIFAVSLSLGAFRHSVADAVPHFAEVAIAVPAEPELPLIVQRLDSALQGRLVALTVRDHYVDVYTTAGQGAVLIRLGDAIREAAPEDGDQIHRSHWVAWWAVTGVEREGGKHYVRLCPAQRLPVSKTHLGKLEERGLLEREPA</sequence>
<name>A0A918J0C0_9RHOB</name>
<proteinExistence type="predicted"/>
<organism evidence="3 4">
    <name type="scientific">Gemmobacter lanyuensis</name>
    <dbReference type="NCBI Taxonomy" id="1054497"/>
    <lineage>
        <taxon>Bacteria</taxon>
        <taxon>Pseudomonadati</taxon>
        <taxon>Pseudomonadota</taxon>
        <taxon>Alphaproteobacteria</taxon>
        <taxon>Rhodobacterales</taxon>
        <taxon>Paracoccaceae</taxon>
        <taxon>Gemmobacter</taxon>
    </lineage>
</organism>
<keyword evidence="1" id="KW-0472">Membrane</keyword>
<gene>
    <name evidence="3" type="ORF">GCM10011452_31600</name>
</gene>
<dbReference type="Pfam" id="PF04397">
    <property type="entry name" value="LytTR"/>
    <property type="match status" value="1"/>
</dbReference>
<dbReference type="PROSITE" id="PS50930">
    <property type="entry name" value="HTH_LYTTR"/>
    <property type="match status" value="1"/>
</dbReference>
<dbReference type="AlphaFoldDB" id="A0A918J0C0"/>
<dbReference type="InterPro" id="IPR007492">
    <property type="entry name" value="LytTR_DNA-bd_dom"/>
</dbReference>
<evidence type="ECO:0000313" key="3">
    <source>
        <dbReference type="EMBL" id="GGW40800.1"/>
    </source>
</evidence>
<keyword evidence="1" id="KW-1133">Transmembrane helix</keyword>
<feature type="transmembrane region" description="Helical" evidence="1">
    <location>
        <begin position="79"/>
        <end position="99"/>
    </location>
</feature>
<evidence type="ECO:0000259" key="2">
    <source>
        <dbReference type="PROSITE" id="PS50930"/>
    </source>
</evidence>
<evidence type="ECO:0000256" key="1">
    <source>
        <dbReference type="SAM" id="Phobius"/>
    </source>
</evidence>
<comment type="caution">
    <text evidence="3">The sequence shown here is derived from an EMBL/GenBank/DDBJ whole genome shotgun (WGS) entry which is preliminary data.</text>
</comment>
<reference evidence="3" key="2">
    <citation type="submission" date="2020-09" db="EMBL/GenBank/DDBJ databases">
        <authorList>
            <person name="Sun Q."/>
            <person name="Kim S."/>
        </authorList>
    </citation>
    <scope>NUCLEOTIDE SEQUENCE</scope>
    <source>
        <strain evidence="3">KCTC 23714</strain>
    </source>
</reference>
<keyword evidence="1" id="KW-0812">Transmembrane</keyword>
<feature type="transmembrane region" description="Helical" evidence="1">
    <location>
        <begin position="46"/>
        <end position="67"/>
    </location>
</feature>
<evidence type="ECO:0000313" key="4">
    <source>
        <dbReference type="Proteomes" id="UP000628984"/>
    </source>
</evidence>
<accession>A0A918J0C0</accession>
<feature type="transmembrane region" description="Helical" evidence="1">
    <location>
        <begin position="111"/>
        <end position="130"/>
    </location>
</feature>
<dbReference type="Proteomes" id="UP000628984">
    <property type="component" value="Unassembled WGS sequence"/>
</dbReference>
<dbReference type="GO" id="GO:0003677">
    <property type="term" value="F:DNA binding"/>
    <property type="evidence" value="ECO:0007669"/>
    <property type="project" value="InterPro"/>
</dbReference>
<dbReference type="SMART" id="SM00850">
    <property type="entry name" value="LytTR"/>
    <property type="match status" value="1"/>
</dbReference>
<dbReference type="EMBL" id="BMYQ01000012">
    <property type="protein sequence ID" value="GGW40800.1"/>
    <property type="molecule type" value="Genomic_DNA"/>
</dbReference>
<keyword evidence="4" id="KW-1185">Reference proteome</keyword>